<accession>A0ABW4UZQ9</accession>
<gene>
    <name evidence="2" type="primary">cutA</name>
    <name evidence="2" type="ORF">ACFSL2_00745</name>
</gene>
<dbReference type="InterPro" id="IPR004323">
    <property type="entry name" value="Ion_tolerance_CutA"/>
</dbReference>
<protein>
    <submittedName>
        <fullName evidence="2">Divalent-cation tolerance protein CutA</fullName>
    </submittedName>
</protein>
<dbReference type="Gene3D" id="3.30.70.120">
    <property type="match status" value="1"/>
</dbReference>
<dbReference type="PANTHER" id="PTHR23419:SF8">
    <property type="entry name" value="FI09726P"/>
    <property type="match status" value="1"/>
</dbReference>
<proteinExistence type="inferred from homology"/>
<organism evidence="2 3">
    <name type="scientific">Promicromonospora aerolata</name>
    <dbReference type="NCBI Taxonomy" id="195749"/>
    <lineage>
        <taxon>Bacteria</taxon>
        <taxon>Bacillati</taxon>
        <taxon>Actinomycetota</taxon>
        <taxon>Actinomycetes</taxon>
        <taxon>Micrococcales</taxon>
        <taxon>Promicromonosporaceae</taxon>
        <taxon>Promicromonospora</taxon>
    </lineage>
</organism>
<name>A0ABW4UZQ9_9MICO</name>
<dbReference type="PANTHER" id="PTHR23419">
    <property type="entry name" value="DIVALENT CATION TOLERANCE CUTA-RELATED"/>
    <property type="match status" value="1"/>
</dbReference>
<dbReference type="RefSeq" id="WP_377179118.1">
    <property type="nucleotide sequence ID" value="NZ_JBHUHF010000001.1"/>
</dbReference>
<dbReference type="Pfam" id="PF03091">
    <property type="entry name" value="CutA1"/>
    <property type="match status" value="1"/>
</dbReference>
<keyword evidence="3" id="KW-1185">Reference proteome</keyword>
<dbReference type="SUPFAM" id="SSF54913">
    <property type="entry name" value="GlnB-like"/>
    <property type="match status" value="1"/>
</dbReference>
<dbReference type="InterPro" id="IPR011322">
    <property type="entry name" value="N-reg_PII-like_a/b"/>
</dbReference>
<evidence type="ECO:0000256" key="1">
    <source>
        <dbReference type="ARBA" id="ARBA00010169"/>
    </source>
</evidence>
<comment type="caution">
    <text evidence="2">The sequence shown here is derived from an EMBL/GenBank/DDBJ whole genome shotgun (WGS) entry which is preliminary data.</text>
</comment>
<evidence type="ECO:0000313" key="2">
    <source>
        <dbReference type="EMBL" id="MFD2024030.1"/>
    </source>
</evidence>
<sequence>MIADVEFCQVVTMYQERDLADALAELLVARRLAASVHVEGPVTARFWWDGAVQTVQEWRVTCKTTMDRYDEIEALINSKEHHPYDLPEVLAVPVLAGSDRYLAWIAAETRTAGTPFGEVDSGA</sequence>
<reference evidence="3" key="1">
    <citation type="journal article" date="2019" name="Int. J. Syst. Evol. Microbiol.">
        <title>The Global Catalogue of Microorganisms (GCM) 10K type strain sequencing project: providing services to taxonomists for standard genome sequencing and annotation.</title>
        <authorList>
            <consortium name="The Broad Institute Genomics Platform"/>
            <consortium name="The Broad Institute Genome Sequencing Center for Infectious Disease"/>
            <person name="Wu L."/>
            <person name="Ma J."/>
        </authorList>
    </citation>
    <scope>NUCLEOTIDE SEQUENCE [LARGE SCALE GENOMIC DNA]</scope>
    <source>
        <strain evidence="3">CCM 7043</strain>
    </source>
</reference>
<comment type="similarity">
    <text evidence="1">Belongs to the CutA family.</text>
</comment>
<dbReference type="InterPro" id="IPR015867">
    <property type="entry name" value="N-reg_PII/ATP_PRibTrfase_C"/>
</dbReference>
<dbReference type="Proteomes" id="UP001597338">
    <property type="component" value="Unassembled WGS sequence"/>
</dbReference>
<dbReference type="EMBL" id="JBHUHF010000001">
    <property type="protein sequence ID" value="MFD2024030.1"/>
    <property type="molecule type" value="Genomic_DNA"/>
</dbReference>
<evidence type="ECO:0000313" key="3">
    <source>
        <dbReference type="Proteomes" id="UP001597338"/>
    </source>
</evidence>